<name>A0A1B9GSA5_9TREE</name>
<organism evidence="2 3">
    <name type="scientific">Kwoniella heveanensis BCC8398</name>
    <dbReference type="NCBI Taxonomy" id="1296120"/>
    <lineage>
        <taxon>Eukaryota</taxon>
        <taxon>Fungi</taxon>
        <taxon>Dikarya</taxon>
        <taxon>Basidiomycota</taxon>
        <taxon>Agaricomycotina</taxon>
        <taxon>Tremellomycetes</taxon>
        <taxon>Tremellales</taxon>
        <taxon>Cryptococcaceae</taxon>
        <taxon>Kwoniella</taxon>
    </lineage>
</organism>
<evidence type="ECO:0000256" key="1">
    <source>
        <dbReference type="SAM" id="MobiDB-lite"/>
    </source>
</evidence>
<evidence type="ECO:0000313" key="3">
    <source>
        <dbReference type="Proteomes" id="UP000092666"/>
    </source>
</evidence>
<gene>
    <name evidence="2" type="ORF">I316_04447</name>
</gene>
<sequence length="121" mass="13148">MEKMLPVGTARCTDAIMRDVCAKQVSSMAIPSEEISCGSWIAYSTERLNGGGGTKVTLSRCSNARIGAGAEDGDFVLTKTFEDGDITDPDVISYWNQNQPQKQRDLMPRDADALTAARNQE</sequence>
<protein>
    <submittedName>
        <fullName evidence="2">Uncharacterized protein</fullName>
    </submittedName>
</protein>
<proteinExistence type="predicted"/>
<feature type="compositionally biased region" description="Basic and acidic residues" evidence="1">
    <location>
        <begin position="102"/>
        <end position="112"/>
    </location>
</feature>
<reference evidence="2 3" key="1">
    <citation type="submission" date="2013-07" db="EMBL/GenBank/DDBJ databases">
        <title>The Genome Sequence of Cryptococcus heveanensis BCC8398.</title>
        <authorList>
            <consortium name="The Broad Institute Genome Sequencing Platform"/>
            <person name="Cuomo C."/>
            <person name="Litvintseva A."/>
            <person name="Chen Y."/>
            <person name="Heitman J."/>
            <person name="Sun S."/>
            <person name="Springer D."/>
            <person name="Dromer F."/>
            <person name="Young S.K."/>
            <person name="Zeng Q."/>
            <person name="Gargeya S."/>
            <person name="Fitzgerald M."/>
            <person name="Abouelleil A."/>
            <person name="Alvarado L."/>
            <person name="Berlin A.M."/>
            <person name="Chapman S.B."/>
            <person name="Dewar J."/>
            <person name="Goldberg J."/>
            <person name="Griggs A."/>
            <person name="Gujja S."/>
            <person name="Hansen M."/>
            <person name="Howarth C."/>
            <person name="Imamovic A."/>
            <person name="Larimer J."/>
            <person name="McCowan C."/>
            <person name="Murphy C."/>
            <person name="Pearson M."/>
            <person name="Priest M."/>
            <person name="Roberts A."/>
            <person name="Saif S."/>
            <person name="Shea T."/>
            <person name="Sykes S."/>
            <person name="Wortman J."/>
            <person name="Nusbaum C."/>
            <person name="Birren B."/>
        </authorList>
    </citation>
    <scope>NUCLEOTIDE SEQUENCE [LARGE SCALE GENOMIC DNA]</scope>
    <source>
        <strain evidence="2 3">BCC8398</strain>
    </source>
</reference>
<accession>A0A1B9GSA5</accession>
<reference evidence="3" key="2">
    <citation type="submission" date="2013-12" db="EMBL/GenBank/DDBJ databases">
        <title>Evolution of pathogenesis and genome organization in the Tremellales.</title>
        <authorList>
            <person name="Cuomo C."/>
            <person name="Litvintseva A."/>
            <person name="Heitman J."/>
            <person name="Chen Y."/>
            <person name="Sun S."/>
            <person name="Springer D."/>
            <person name="Dromer F."/>
            <person name="Young S."/>
            <person name="Zeng Q."/>
            <person name="Chapman S."/>
            <person name="Gujja S."/>
            <person name="Saif S."/>
            <person name="Birren B."/>
        </authorList>
    </citation>
    <scope>NUCLEOTIDE SEQUENCE [LARGE SCALE GENOMIC DNA]</scope>
    <source>
        <strain evidence="3">BCC8398</strain>
    </source>
</reference>
<dbReference type="Proteomes" id="UP000092666">
    <property type="component" value="Unassembled WGS sequence"/>
</dbReference>
<dbReference type="AlphaFoldDB" id="A0A1B9GSA5"/>
<evidence type="ECO:0000313" key="2">
    <source>
        <dbReference type="EMBL" id="OCF33735.1"/>
    </source>
</evidence>
<feature type="region of interest" description="Disordered" evidence="1">
    <location>
        <begin position="97"/>
        <end position="121"/>
    </location>
</feature>
<keyword evidence="3" id="KW-1185">Reference proteome</keyword>
<dbReference type="EMBL" id="KI669503">
    <property type="protein sequence ID" value="OCF33735.1"/>
    <property type="molecule type" value="Genomic_DNA"/>
</dbReference>